<dbReference type="EMBL" id="JACXSS010000001">
    <property type="protein sequence ID" value="MBD9357220.1"/>
    <property type="molecule type" value="Genomic_DNA"/>
</dbReference>
<dbReference type="InterPro" id="IPR023614">
    <property type="entry name" value="Porin_dom_sf"/>
</dbReference>
<accession>A0ABR9D2S3</accession>
<evidence type="ECO:0000256" key="1">
    <source>
        <dbReference type="SAM" id="MobiDB-lite"/>
    </source>
</evidence>
<sequence>MQPRNQLLAIALLSLAAQTDSHATAAEDEHIRQIVQGVLKEKDQKIEQLEARIKQLEQERSGAVAAAPTPAVSSAGAQTPAPLKTANNSKPEPTFDNKLKALDKKINDLKEAAEADGLQISGFFDVNAKTSNSTDQTFSVGSVELDLDYVHDDHFGASTALVLCGNSSNTDYAAPVAVTCGNSGPGGLSGGGTAAGFAVALVDYHLYNDRIPPRGRIFNNQGLHIQAGRFDLPFGSDYQYFANKDRVTITAPLTTSRIQLGGFNGDGVRSYGSFGMFNYSAFWTDAMYADDGHAIGGRLGMAIGQNAYKIHNSNPEGIEFGISHLSELDRNNNIRNTVYGADFSIGYGMLRLYNEVMLLQSHQAVFLDANGNIVPDFSDANTPFGKGHQLGYHSTLTADLENLIKQPIQAFVRYSSWQPSQKLGLDFDGSTVAINDISMLSLGFNYKFSDHVRIKFEYNDALGTWIAERYFDKKMGIAQIVMSF</sequence>
<name>A0ABR9D2S3_9GAMM</name>
<protein>
    <recommendedName>
        <fullName evidence="4">Porin</fullName>
    </recommendedName>
</protein>
<proteinExistence type="predicted"/>
<gene>
    <name evidence="2" type="ORF">IE877_15260</name>
</gene>
<dbReference type="Gene3D" id="2.40.160.10">
    <property type="entry name" value="Porin"/>
    <property type="match status" value="1"/>
</dbReference>
<organism evidence="2 3">
    <name type="scientific">Methylomonas albis</name>
    <dbReference type="NCBI Taxonomy" id="1854563"/>
    <lineage>
        <taxon>Bacteria</taxon>
        <taxon>Pseudomonadati</taxon>
        <taxon>Pseudomonadota</taxon>
        <taxon>Gammaproteobacteria</taxon>
        <taxon>Methylococcales</taxon>
        <taxon>Methylococcaceae</taxon>
        <taxon>Methylomonas</taxon>
    </lineage>
</organism>
<feature type="compositionally biased region" description="Low complexity" evidence="1">
    <location>
        <begin position="62"/>
        <end position="77"/>
    </location>
</feature>
<dbReference type="RefSeq" id="WP_192375508.1">
    <property type="nucleotide sequence ID" value="NZ_CAJHIV010000001.1"/>
</dbReference>
<reference evidence="2 3" key="1">
    <citation type="submission" date="2020-09" db="EMBL/GenBank/DDBJ databases">
        <title>Methylomonas albis sp. nov. and Methylomonas fluvii sp. nov.: Two cold-adapted methanotrophs from the River Elbe and an amended description of Methylovulum psychrotolerans strain Eb1.</title>
        <authorList>
            <person name="Bussmann I.K."/>
            <person name="Klings K.-W."/>
            <person name="Warnstedt J."/>
            <person name="Hoppert M."/>
            <person name="Saborowski A."/>
            <person name="Horn F."/>
            <person name="Liebner S."/>
        </authorList>
    </citation>
    <scope>NUCLEOTIDE SEQUENCE [LARGE SCALE GENOMIC DNA]</scope>
    <source>
        <strain evidence="2 3">EbA</strain>
    </source>
</reference>
<keyword evidence="3" id="KW-1185">Reference proteome</keyword>
<evidence type="ECO:0000313" key="3">
    <source>
        <dbReference type="Proteomes" id="UP000652176"/>
    </source>
</evidence>
<feature type="region of interest" description="Disordered" evidence="1">
    <location>
        <begin position="60"/>
        <end position="93"/>
    </location>
</feature>
<dbReference type="Proteomes" id="UP000652176">
    <property type="component" value="Unassembled WGS sequence"/>
</dbReference>
<comment type="caution">
    <text evidence="2">The sequence shown here is derived from an EMBL/GenBank/DDBJ whole genome shotgun (WGS) entry which is preliminary data.</text>
</comment>
<evidence type="ECO:0000313" key="2">
    <source>
        <dbReference type="EMBL" id="MBD9357220.1"/>
    </source>
</evidence>
<evidence type="ECO:0008006" key="4">
    <source>
        <dbReference type="Google" id="ProtNLM"/>
    </source>
</evidence>